<dbReference type="HOGENOM" id="CLU_032571_1_0_1"/>
<reference evidence="3 4" key="1">
    <citation type="journal article" date="2011" name="Genome Biol.">
        <title>Genome sequence of the insect pathogenic fungus Cordyceps militaris, a valued traditional Chinese medicine.</title>
        <authorList>
            <person name="Zheng P."/>
            <person name="Xia Y."/>
            <person name="Xiao G."/>
            <person name="Xiong C."/>
            <person name="Hu X."/>
            <person name="Zhang S."/>
            <person name="Zheng H."/>
            <person name="Huang Y."/>
            <person name="Zhou Y."/>
            <person name="Wang S."/>
            <person name="Zhao G.P."/>
            <person name="Liu X."/>
            <person name="St Leger R.J."/>
            <person name="Wang C."/>
        </authorList>
    </citation>
    <scope>NUCLEOTIDE SEQUENCE [LARGE SCALE GENOMIC DNA]</scope>
    <source>
        <strain evidence="3 4">CM01</strain>
    </source>
</reference>
<proteinExistence type="predicted"/>
<evidence type="ECO:0000256" key="1">
    <source>
        <dbReference type="SAM" id="MobiDB-lite"/>
    </source>
</evidence>
<dbReference type="EMBL" id="JH126400">
    <property type="protein sequence ID" value="EGX94965.1"/>
    <property type="molecule type" value="Genomic_DNA"/>
</dbReference>
<evidence type="ECO:0008006" key="5">
    <source>
        <dbReference type="Google" id="ProtNLM"/>
    </source>
</evidence>
<evidence type="ECO:0000313" key="3">
    <source>
        <dbReference type="EMBL" id="EGX94965.1"/>
    </source>
</evidence>
<dbReference type="Gene3D" id="2.70.50.70">
    <property type="match status" value="1"/>
</dbReference>
<dbReference type="PANTHER" id="PTHR36182:SF2">
    <property type="entry name" value="LYTIC POLYSACCHARIDE MONOOXYGENASE"/>
    <property type="match status" value="1"/>
</dbReference>
<dbReference type="KEGG" id="cmt:CCM_03237"/>
<protein>
    <recommendedName>
        <fullName evidence="5">Chitin-binding, domain 3</fullName>
    </recommendedName>
</protein>
<dbReference type="RefSeq" id="XP_006668451.1">
    <property type="nucleotide sequence ID" value="XM_006668388.1"/>
</dbReference>
<dbReference type="OMA" id="TWFNHVG"/>
<feature type="compositionally biased region" description="Low complexity" evidence="1">
    <location>
        <begin position="296"/>
        <end position="342"/>
    </location>
</feature>
<feature type="signal peptide" evidence="2">
    <location>
        <begin position="1"/>
        <end position="17"/>
    </location>
</feature>
<dbReference type="InParanoid" id="G3J9I8"/>
<dbReference type="VEuPathDB" id="FungiDB:CCM_03237"/>
<dbReference type="GeneID" id="18165263"/>
<accession>G3J9I8</accession>
<sequence length="419" mass="41822">MLAKSIAMSALIVMTHGHIIMTNPVPFSKAKLSQAPLDDNGSNFPCKNGGGFDAYELQGASNVYAQGSKQTMKFKGTAVHGGGSCQVSVTTDLKPTKTSVWKVIKSFEGGCPAKDQVGNMPVTPSAEYPIPEGYDFTIPKELSAGNYTLAWTWFNRVGNREMYMNCAPLTVTGSAGSPDFMSGLPDMFVANINTCKLKEGSDLEFPNPGTDVEKHPLKVGSADQQKPIKPACPDVPGGGAPKAAPSGGSAPAPSTAMPAQPTASAPGAGSSIGTPGGFATSVGSQPAPTPAPTPAAPAGSSAGAGSQAPAPAAPSAGSQAPAPAAPSAGSQAPAPATPSAGPSPGGGGGHPPNTACTVDGQWNCIGGTSFQRCAAGMWSAVQPMAAGVCCQPGESSDFKMSAAPPAAKRALRRAARADA</sequence>
<keyword evidence="4" id="KW-1185">Reference proteome</keyword>
<dbReference type="OrthoDB" id="2342176at2759"/>
<dbReference type="STRING" id="983644.G3J9I8"/>
<keyword evidence="2" id="KW-0732">Signal</keyword>
<feature type="region of interest" description="Disordered" evidence="1">
    <location>
        <begin position="202"/>
        <end position="354"/>
    </location>
</feature>
<gene>
    <name evidence="3" type="ORF">CCM_03237</name>
</gene>
<dbReference type="Proteomes" id="UP000001610">
    <property type="component" value="Unassembled WGS sequence"/>
</dbReference>
<feature type="chain" id="PRO_5003446252" description="Chitin-binding, domain 3" evidence="2">
    <location>
        <begin position="18"/>
        <end position="419"/>
    </location>
</feature>
<name>G3J9I8_CORMM</name>
<dbReference type="PANTHER" id="PTHR36182">
    <property type="entry name" value="PROTEIN, PUTATIVE (AFU_ORTHOLOGUE AFUA_6G10930)-RELATED"/>
    <property type="match status" value="1"/>
</dbReference>
<dbReference type="AlphaFoldDB" id="G3J9I8"/>
<evidence type="ECO:0000256" key="2">
    <source>
        <dbReference type="SAM" id="SignalP"/>
    </source>
</evidence>
<evidence type="ECO:0000313" key="4">
    <source>
        <dbReference type="Proteomes" id="UP000001610"/>
    </source>
</evidence>
<dbReference type="eggNOG" id="ENOG502S005">
    <property type="taxonomic scope" value="Eukaryota"/>
</dbReference>
<organism evidence="3 4">
    <name type="scientific">Cordyceps militaris (strain CM01)</name>
    <name type="common">Caterpillar fungus</name>
    <dbReference type="NCBI Taxonomy" id="983644"/>
    <lineage>
        <taxon>Eukaryota</taxon>
        <taxon>Fungi</taxon>
        <taxon>Dikarya</taxon>
        <taxon>Ascomycota</taxon>
        <taxon>Pezizomycotina</taxon>
        <taxon>Sordariomycetes</taxon>
        <taxon>Hypocreomycetidae</taxon>
        <taxon>Hypocreales</taxon>
        <taxon>Cordycipitaceae</taxon>
        <taxon>Cordyceps</taxon>
    </lineage>
</organism>
<feature type="compositionally biased region" description="Low complexity" evidence="1">
    <location>
        <begin position="241"/>
        <end position="266"/>
    </location>
</feature>